<keyword evidence="1" id="KW-1133">Transmembrane helix</keyword>
<gene>
    <name evidence="2" type="ORF">FHS42_000080</name>
</gene>
<dbReference type="AlphaFoldDB" id="A0A7W9UW18"/>
<feature type="transmembrane region" description="Helical" evidence="1">
    <location>
        <begin position="48"/>
        <end position="68"/>
    </location>
</feature>
<dbReference type="Proteomes" id="UP000588098">
    <property type="component" value="Unassembled WGS sequence"/>
</dbReference>
<dbReference type="EMBL" id="JACHJL010000001">
    <property type="protein sequence ID" value="MBB5933062.1"/>
    <property type="molecule type" value="Genomic_DNA"/>
</dbReference>
<keyword evidence="1" id="KW-0472">Membrane</keyword>
<name>A0A7W9UW18_9ACTN</name>
<evidence type="ECO:0000313" key="2">
    <source>
        <dbReference type="EMBL" id="MBB5933062.1"/>
    </source>
</evidence>
<protein>
    <submittedName>
        <fullName evidence="2">Thiamine transporter ThiT</fullName>
    </submittedName>
</protein>
<reference evidence="2 3" key="1">
    <citation type="submission" date="2020-08" db="EMBL/GenBank/DDBJ databases">
        <title>Genomic Encyclopedia of Type Strains, Phase III (KMG-III): the genomes of soil and plant-associated and newly described type strains.</title>
        <authorList>
            <person name="Whitman W."/>
        </authorList>
    </citation>
    <scope>NUCLEOTIDE SEQUENCE [LARGE SCALE GENOMIC DNA]</scope>
    <source>
        <strain evidence="2 3">CECT 8305</strain>
    </source>
</reference>
<evidence type="ECO:0000256" key="1">
    <source>
        <dbReference type="SAM" id="Phobius"/>
    </source>
</evidence>
<keyword evidence="1" id="KW-0812">Transmembrane</keyword>
<organism evidence="2 3">
    <name type="scientific">Streptomyces zagrosensis</name>
    <dbReference type="NCBI Taxonomy" id="1042984"/>
    <lineage>
        <taxon>Bacteria</taxon>
        <taxon>Bacillati</taxon>
        <taxon>Actinomycetota</taxon>
        <taxon>Actinomycetes</taxon>
        <taxon>Kitasatosporales</taxon>
        <taxon>Streptomycetaceae</taxon>
        <taxon>Streptomyces</taxon>
    </lineage>
</organism>
<dbReference type="RefSeq" id="WP_184568457.1">
    <property type="nucleotide sequence ID" value="NZ_JACHJL010000001.1"/>
</dbReference>
<sequence length="70" mass="6647">MTGSMKTALLVMGVVVAVLLSLLVAVVAGVLAYADNATVPAATARAGVAFGGTMGLLTGLLALLAGAFGG</sequence>
<comment type="caution">
    <text evidence="2">The sequence shown here is derived from an EMBL/GenBank/DDBJ whole genome shotgun (WGS) entry which is preliminary data.</text>
</comment>
<accession>A0A7W9UW18</accession>
<evidence type="ECO:0000313" key="3">
    <source>
        <dbReference type="Proteomes" id="UP000588098"/>
    </source>
</evidence>
<keyword evidence="3" id="KW-1185">Reference proteome</keyword>
<proteinExistence type="predicted"/>